<protein>
    <submittedName>
        <fullName evidence="2">Uncharacterized protein</fullName>
    </submittedName>
</protein>
<reference evidence="2 3" key="1">
    <citation type="journal article" date="2018" name="BMC Genomics">
        <title>Genomic comparison of Trypanosoma conorhini and Trypanosoma rangeli to Trypanosoma cruzi strains of high and low virulence.</title>
        <authorList>
            <person name="Bradwell K.R."/>
            <person name="Koparde V.N."/>
            <person name="Matveyev A.V."/>
            <person name="Serrano M.G."/>
            <person name="Alves J.M."/>
            <person name="Parikh H."/>
            <person name="Huang B."/>
            <person name="Lee V."/>
            <person name="Espinosa-Alvarez O."/>
            <person name="Ortiz P.A."/>
            <person name="Costa-Martins A.G."/>
            <person name="Teixeira M.M."/>
            <person name="Buck G.A."/>
        </authorList>
    </citation>
    <scope>NUCLEOTIDE SEQUENCE [LARGE SCALE GENOMIC DNA]</scope>
    <source>
        <strain evidence="2 3">025E</strain>
    </source>
</reference>
<evidence type="ECO:0000313" key="3">
    <source>
        <dbReference type="Proteomes" id="UP000284403"/>
    </source>
</evidence>
<dbReference type="EMBL" id="MKKU01001489">
    <property type="protein sequence ID" value="RNE95218.1"/>
    <property type="molecule type" value="Genomic_DNA"/>
</dbReference>
<evidence type="ECO:0000313" key="2">
    <source>
        <dbReference type="EMBL" id="RNE95218.1"/>
    </source>
</evidence>
<name>A0A422MPR2_9TRYP</name>
<proteinExistence type="predicted"/>
<keyword evidence="3" id="KW-1185">Reference proteome</keyword>
<feature type="region of interest" description="Disordered" evidence="1">
    <location>
        <begin position="1"/>
        <end position="48"/>
    </location>
</feature>
<comment type="caution">
    <text evidence="2">The sequence shown here is derived from an EMBL/GenBank/DDBJ whole genome shotgun (WGS) entry which is preliminary data.</text>
</comment>
<dbReference type="AlphaFoldDB" id="A0A422MPR2"/>
<dbReference type="RefSeq" id="XP_029222982.1">
    <property type="nucleotide sequence ID" value="XM_029376904.1"/>
</dbReference>
<gene>
    <name evidence="2" type="ORF">Tco025E_10115</name>
</gene>
<dbReference type="GeneID" id="40323726"/>
<accession>A0A422MPR2</accession>
<dbReference type="Proteomes" id="UP000284403">
    <property type="component" value="Unassembled WGS sequence"/>
</dbReference>
<sequence>MHRHLQMTHPEYTAGTNTVPVSSIKREPEEDTAGSPEPTALPAASRNPLFRSTCKRTLKSKSGFATHKCEIVDVAYTPSQLGTFGKTHYECPLCGQRVE</sequence>
<evidence type="ECO:0000256" key="1">
    <source>
        <dbReference type="SAM" id="MobiDB-lite"/>
    </source>
</evidence>
<organism evidence="2 3">
    <name type="scientific">Trypanosoma conorhini</name>
    <dbReference type="NCBI Taxonomy" id="83891"/>
    <lineage>
        <taxon>Eukaryota</taxon>
        <taxon>Discoba</taxon>
        <taxon>Euglenozoa</taxon>
        <taxon>Kinetoplastea</taxon>
        <taxon>Metakinetoplastina</taxon>
        <taxon>Trypanosomatida</taxon>
        <taxon>Trypanosomatidae</taxon>
        <taxon>Trypanosoma</taxon>
    </lineage>
</organism>